<name>A0A6S7JI63_PARCT</name>
<dbReference type="InterPro" id="IPR008906">
    <property type="entry name" value="HATC_C_dom"/>
</dbReference>
<dbReference type="InterPro" id="IPR025398">
    <property type="entry name" value="DUF4371"/>
</dbReference>
<dbReference type="GO" id="GO:0046983">
    <property type="term" value="F:protein dimerization activity"/>
    <property type="evidence" value="ECO:0007669"/>
    <property type="project" value="InterPro"/>
</dbReference>
<gene>
    <name evidence="3" type="ORF">PACLA_8A010926</name>
</gene>
<dbReference type="PANTHER" id="PTHR46289:SF14">
    <property type="entry name" value="DUF4371 DOMAIN-CONTAINING PROTEIN"/>
    <property type="match status" value="1"/>
</dbReference>
<dbReference type="EMBL" id="CACRXK020016823">
    <property type="protein sequence ID" value="CAB4030381.1"/>
    <property type="molecule type" value="Genomic_DNA"/>
</dbReference>
<proteinExistence type="predicted"/>
<dbReference type="OrthoDB" id="5986682at2759"/>
<dbReference type="InterPro" id="IPR052958">
    <property type="entry name" value="IFN-induced_PKR_regulator"/>
</dbReference>
<keyword evidence="4" id="KW-1185">Reference proteome</keyword>
<evidence type="ECO:0000259" key="1">
    <source>
        <dbReference type="Pfam" id="PF05699"/>
    </source>
</evidence>
<feature type="domain" description="HAT C-terminal dimerisation" evidence="1">
    <location>
        <begin position="684"/>
        <end position="737"/>
    </location>
</feature>
<evidence type="ECO:0000313" key="4">
    <source>
        <dbReference type="Proteomes" id="UP001152795"/>
    </source>
</evidence>
<evidence type="ECO:0000259" key="2">
    <source>
        <dbReference type="Pfam" id="PF14291"/>
    </source>
</evidence>
<protein>
    <submittedName>
        <fullName evidence="3">52 kDa repressor of the inhibitor of the kinase-like</fullName>
    </submittedName>
</protein>
<dbReference type="Pfam" id="PF14291">
    <property type="entry name" value="DUF4371"/>
    <property type="match status" value="1"/>
</dbReference>
<dbReference type="AlphaFoldDB" id="A0A6S7JI63"/>
<organism evidence="3 4">
    <name type="scientific">Paramuricea clavata</name>
    <name type="common">Red gorgonian</name>
    <name type="synonym">Violescent sea-whip</name>
    <dbReference type="NCBI Taxonomy" id="317549"/>
    <lineage>
        <taxon>Eukaryota</taxon>
        <taxon>Metazoa</taxon>
        <taxon>Cnidaria</taxon>
        <taxon>Anthozoa</taxon>
        <taxon>Octocorallia</taxon>
        <taxon>Malacalcyonacea</taxon>
        <taxon>Plexauridae</taxon>
        <taxon>Paramuricea</taxon>
    </lineage>
</organism>
<dbReference type="PANTHER" id="PTHR46289">
    <property type="entry name" value="52 KDA REPRESSOR OF THE INHIBITOR OF THE PROTEIN KINASE-LIKE PROTEIN-RELATED"/>
    <property type="match status" value="1"/>
</dbReference>
<dbReference type="InterPro" id="IPR012337">
    <property type="entry name" value="RNaseH-like_sf"/>
</dbReference>
<sequence>MATFAIPRGEPLVPKEDCSPFDIGFVYSTISKASPAEKFRFINNVWKPSLNYSFPASVEAAGKLRKCRHEWLVRFTWLVYSRYLDGIFCLPCCCFGIQYGKNAARLQKLFRSPLTFWTTAVTRLQNHSSGKCETHSFSVVAMANFMDVMTRRTVAIDEQLNQITFRQIQPNREKMRSIIKTVVFCGQNAVALRGARDDNPDDETLQGNFHALLAFRVDSGDKTLQEHFENAPRNATYRSKTIQNEIINTVGSYITSKISAEIKESKLFSVLADEAADISNKEQLSLVLRFVDSSQQIREEFVGFYHCEDGTSGVALKEMILKAVADLGLPMANCRGQSYDGAGNMAGKYNGVSSLIQGQFSKALYVHCMNHCLNLCVADTCSEYLVKDMMSVVRSLSSFFSGSPKRQHHLKEKVKSLLPASKHEVLINVCETRWIARLDGLDRIVELLLPVVCTIEDIAHNRKGEDEESDSGDWNQNSKAAAKKMLPSITFQFVVTLVITCNCKAAKKRNGPLKAHSEISSLKKNLQDLRSNIDREHHKLYQEAVELAATIGLDPCKPRIIPVQAHRNNNPSDSIEGHYRVNLSVVFLDHALNQLETRFPPEAYTCYSGFSIVPTVMLANPSTWKNSVTLFCQHYSSDIPNVIGLPAELTLWQRRWKDKVEEVGIDKLPDRVSKTLISVDPVAFPNIFTVLKILATIPVTSCSCERSISSLRLLKNYLRNTTGQERLNGLTLMHAHKAISLDYEQIIDLFATLHPRRMRMVHILCSDD</sequence>
<dbReference type="Proteomes" id="UP001152795">
    <property type="component" value="Unassembled WGS sequence"/>
</dbReference>
<dbReference type="SUPFAM" id="SSF53098">
    <property type="entry name" value="Ribonuclease H-like"/>
    <property type="match status" value="1"/>
</dbReference>
<comment type="caution">
    <text evidence="3">The sequence shown here is derived from an EMBL/GenBank/DDBJ whole genome shotgun (WGS) entry which is preliminary data.</text>
</comment>
<dbReference type="Pfam" id="PF05699">
    <property type="entry name" value="Dimer_Tnp_hAT"/>
    <property type="match status" value="1"/>
</dbReference>
<accession>A0A6S7JI63</accession>
<reference evidence="3" key="1">
    <citation type="submission" date="2020-04" db="EMBL/GenBank/DDBJ databases">
        <authorList>
            <person name="Alioto T."/>
            <person name="Alioto T."/>
            <person name="Gomez Garrido J."/>
        </authorList>
    </citation>
    <scope>NUCLEOTIDE SEQUENCE</scope>
    <source>
        <strain evidence="3">A484AB</strain>
    </source>
</reference>
<feature type="domain" description="DUF4371" evidence="2">
    <location>
        <begin position="123"/>
        <end position="351"/>
    </location>
</feature>
<evidence type="ECO:0000313" key="3">
    <source>
        <dbReference type="EMBL" id="CAB4030381.1"/>
    </source>
</evidence>